<gene>
    <name evidence="2" type="ORF">MBRA_39960</name>
</gene>
<name>A0ABM7KS38_9MYCO</name>
<feature type="compositionally biased region" description="Polar residues" evidence="1">
    <location>
        <begin position="1"/>
        <end position="17"/>
    </location>
</feature>
<evidence type="ECO:0000313" key="3">
    <source>
        <dbReference type="Proteomes" id="UP000467379"/>
    </source>
</evidence>
<proteinExistence type="predicted"/>
<organism evidence="2 3">
    <name type="scientific">Mycobacterium branderi</name>
    <dbReference type="NCBI Taxonomy" id="43348"/>
    <lineage>
        <taxon>Bacteria</taxon>
        <taxon>Bacillati</taxon>
        <taxon>Actinomycetota</taxon>
        <taxon>Actinomycetes</taxon>
        <taxon>Mycobacteriales</taxon>
        <taxon>Mycobacteriaceae</taxon>
        <taxon>Mycobacterium</taxon>
    </lineage>
</organism>
<reference evidence="2 3" key="1">
    <citation type="journal article" date="2019" name="Emerg. Microbes Infect.">
        <title>Comprehensive subspecies identification of 175 nontuberculous mycobacteria species based on 7547 genomic profiles.</title>
        <authorList>
            <person name="Matsumoto Y."/>
            <person name="Kinjo T."/>
            <person name="Motooka D."/>
            <person name="Nabeya D."/>
            <person name="Jung N."/>
            <person name="Uechi K."/>
            <person name="Horii T."/>
            <person name="Iida T."/>
            <person name="Fujita J."/>
            <person name="Nakamura S."/>
        </authorList>
    </citation>
    <scope>NUCLEOTIDE SEQUENCE [LARGE SCALE GENOMIC DNA]</scope>
    <source>
        <strain evidence="2 3">JCM 12687</strain>
    </source>
</reference>
<dbReference type="Proteomes" id="UP000467379">
    <property type="component" value="Chromosome"/>
</dbReference>
<sequence length="115" mass="12471">MAQPAESSGLLTMSTSHPGGPGPWTGAANIPARPAKPAEVAQARLFEGILQAEIAELHEIAYRMAESLDQQFETGGVAPTKHLLRIHSRIDEIHRLLNALRGRFPSARWDGEAPE</sequence>
<dbReference type="RefSeq" id="WP_139799703.1">
    <property type="nucleotide sequence ID" value="NZ_AP022606.1"/>
</dbReference>
<keyword evidence="3" id="KW-1185">Reference proteome</keyword>
<evidence type="ECO:0000256" key="1">
    <source>
        <dbReference type="SAM" id="MobiDB-lite"/>
    </source>
</evidence>
<evidence type="ECO:0000313" key="2">
    <source>
        <dbReference type="EMBL" id="BBZ13801.1"/>
    </source>
</evidence>
<protein>
    <submittedName>
        <fullName evidence="2">Uncharacterized protein</fullName>
    </submittedName>
</protein>
<accession>A0ABM7KS38</accession>
<feature type="region of interest" description="Disordered" evidence="1">
    <location>
        <begin position="1"/>
        <end position="35"/>
    </location>
</feature>
<dbReference type="EMBL" id="AP022606">
    <property type="protein sequence ID" value="BBZ13801.1"/>
    <property type="molecule type" value="Genomic_DNA"/>
</dbReference>